<name>A0AAJ5Z0F8_9BASI</name>
<reference evidence="2 3" key="1">
    <citation type="submission" date="2023-03" db="EMBL/GenBank/DDBJ databases">
        <title>Mating type loci evolution in Malassezia.</title>
        <authorList>
            <person name="Coelho M.A."/>
        </authorList>
    </citation>
    <scope>NUCLEOTIDE SEQUENCE [LARGE SCALE GENOMIC DNA]</scope>
    <source>
        <strain evidence="2 3">CBS 9725</strain>
    </source>
</reference>
<dbReference type="GO" id="GO:0046933">
    <property type="term" value="F:proton-transporting ATP synthase activity, rotational mechanism"/>
    <property type="evidence" value="ECO:0007669"/>
    <property type="project" value="TreeGrafter"/>
</dbReference>
<sequence length="126" mass="14018">MMLSIAQRSVLAARTSSVRALSTTTAVRKDLVQDLYIKTLKSFEAPKPDPNAHKGVVRELSQPQAPKEPPSVVGAEIDKQLSDYQAYDPEDVPVAARGEEEVAETQSVNQYLEELKKDPHLEKEHH</sequence>
<feature type="region of interest" description="Disordered" evidence="1">
    <location>
        <begin position="98"/>
        <end position="126"/>
    </location>
</feature>
<dbReference type="PANTHER" id="PTHR28207">
    <property type="entry name" value="ATP SYNTHASE SUBUNIT H, MITOCHONDRIAL"/>
    <property type="match status" value="1"/>
</dbReference>
<dbReference type="Pfam" id="PF10775">
    <property type="entry name" value="ATP_sub_h"/>
    <property type="match status" value="1"/>
</dbReference>
<evidence type="ECO:0000256" key="1">
    <source>
        <dbReference type="SAM" id="MobiDB-lite"/>
    </source>
</evidence>
<proteinExistence type="predicted"/>
<dbReference type="AlphaFoldDB" id="A0AAJ5Z0F8"/>
<keyword evidence="3" id="KW-1185">Reference proteome</keyword>
<protein>
    <submittedName>
        <fullName evidence="2">Uncharacterized protein</fullName>
    </submittedName>
</protein>
<feature type="region of interest" description="Disordered" evidence="1">
    <location>
        <begin position="43"/>
        <end position="72"/>
    </location>
</feature>
<dbReference type="EMBL" id="CP119945">
    <property type="protein sequence ID" value="WFC99969.1"/>
    <property type="molecule type" value="Genomic_DNA"/>
</dbReference>
<organism evidence="2 3">
    <name type="scientific">Malassezia yamatoensis</name>
    <dbReference type="NCBI Taxonomy" id="253288"/>
    <lineage>
        <taxon>Eukaryota</taxon>
        <taxon>Fungi</taxon>
        <taxon>Dikarya</taxon>
        <taxon>Basidiomycota</taxon>
        <taxon>Ustilaginomycotina</taxon>
        <taxon>Malasseziomycetes</taxon>
        <taxon>Malasseziales</taxon>
        <taxon>Malasseziaceae</taxon>
        <taxon>Malassezia</taxon>
    </lineage>
</organism>
<gene>
    <name evidence="2" type="ORF">MYAM1_002715</name>
</gene>
<accession>A0AAJ5Z0F8</accession>
<dbReference type="PANTHER" id="PTHR28207:SF1">
    <property type="entry name" value="ATP SYNTHASE SUBUNIT H, MITOCHONDRIAL"/>
    <property type="match status" value="1"/>
</dbReference>
<dbReference type="Proteomes" id="UP001219567">
    <property type="component" value="Chromosome 3"/>
</dbReference>
<feature type="compositionally biased region" description="Basic and acidic residues" evidence="1">
    <location>
        <begin position="113"/>
        <end position="126"/>
    </location>
</feature>
<evidence type="ECO:0000313" key="3">
    <source>
        <dbReference type="Proteomes" id="UP001219567"/>
    </source>
</evidence>
<dbReference type="InterPro" id="IPR019711">
    <property type="entry name" value="ATP_synth_F0_suH"/>
</dbReference>
<evidence type="ECO:0000313" key="2">
    <source>
        <dbReference type="EMBL" id="WFC99969.1"/>
    </source>
</evidence>